<dbReference type="InterPro" id="IPR043502">
    <property type="entry name" value="DNA/RNA_pol_sf"/>
</dbReference>
<feature type="domain" description="Reverse transcriptase" evidence="3">
    <location>
        <begin position="5"/>
        <end position="187"/>
    </location>
</feature>
<reference evidence="4 5" key="1">
    <citation type="journal article" date="2020" name="G3 (Bethesda)">
        <title>Draft Genome of the Common Snapping Turtle, Chelydra serpentina, a Model for Phenotypic Plasticity in Reptiles.</title>
        <authorList>
            <person name="Das D."/>
            <person name="Singh S.K."/>
            <person name="Bierstedt J."/>
            <person name="Erickson A."/>
            <person name="Galli G.L.J."/>
            <person name="Crossley D.A. 2nd"/>
            <person name="Rhen T."/>
        </authorList>
    </citation>
    <scope>NUCLEOTIDE SEQUENCE [LARGE SCALE GENOMIC DNA]</scope>
    <source>
        <strain evidence="4">KW</strain>
    </source>
</reference>
<evidence type="ECO:0000313" key="5">
    <source>
        <dbReference type="Proteomes" id="UP000765507"/>
    </source>
</evidence>
<evidence type="ECO:0000313" key="4">
    <source>
        <dbReference type="EMBL" id="KAG6939824.1"/>
    </source>
</evidence>
<comment type="caution">
    <text evidence="4">The sequence shown here is derived from an EMBL/GenBank/DDBJ whole genome shotgun (WGS) entry which is preliminary data.</text>
</comment>
<sequence>QSRSHRGSPKGILGEGFYSCYFLIPKAKGGLRPILDLRGLNRFMVKCQFSMVSLVKIIPALDPGDWYAALDLQDAYFHIHIFEGHRRFLRFLVGWDHYQFTVLPFGLSTAPRVFTKCMAVVAAFLRLRGVQLFPYLDDWLLKGNSRSQVQNHLQLLLATCANLSLRVNKAKSTLVPVQRIEFIGALLDASKARASLPPGRFQTLKGLIAMVTEFPVTMARTCLQLLGHMAACTYVVCHPRLRMRPLQLWLASEFSQAWDGLDKVLTVPGRVLTSLQ</sequence>
<gene>
    <name evidence="4" type="ORF">G0U57_021808</name>
</gene>
<dbReference type="PANTHER" id="PTHR33050:SF7">
    <property type="entry name" value="RIBONUCLEASE H"/>
    <property type="match status" value="1"/>
</dbReference>
<feature type="non-terminal residue" evidence="4">
    <location>
        <position position="1"/>
    </location>
</feature>
<evidence type="ECO:0000259" key="3">
    <source>
        <dbReference type="PROSITE" id="PS50878"/>
    </source>
</evidence>
<dbReference type="CDD" id="cd03714">
    <property type="entry name" value="RT_DIRS1"/>
    <property type="match status" value="1"/>
</dbReference>
<proteinExistence type="inferred from homology"/>
<dbReference type="PROSITE" id="PS50878">
    <property type="entry name" value="RT_POL"/>
    <property type="match status" value="1"/>
</dbReference>
<dbReference type="InterPro" id="IPR043128">
    <property type="entry name" value="Rev_trsase/Diguanyl_cyclase"/>
</dbReference>
<dbReference type="PANTHER" id="PTHR33050">
    <property type="entry name" value="REVERSE TRANSCRIPTASE DOMAIN-CONTAINING PROTEIN"/>
    <property type="match status" value="1"/>
</dbReference>
<dbReference type="AlphaFoldDB" id="A0A8T1TGD2"/>
<evidence type="ECO:0000256" key="1">
    <source>
        <dbReference type="ARBA" id="ARBA00010879"/>
    </source>
</evidence>
<dbReference type="Gene3D" id="3.10.10.10">
    <property type="entry name" value="HIV Type 1 Reverse Transcriptase, subunit A, domain 1"/>
    <property type="match status" value="1"/>
</dbReference>
<accession>A0A8T1TGD2</accession>
<dbReference type="InterPro" id="IPR000477">
    <property type="entry name" value="RT_dom"/>
</dbReference>
<dbReference type="GO" id="GO:0004523">
    <property type="term" value="F:RNA-DNA hybrid ribonuclease activity"/>
    <property type="evidence" value="ECO:0007669"/>
    <property type="project" value="UniProtKB-EC"/>
</dbReference>
<dbReference type="InterPro" id="IPR052055">
    <property type="entry name" value="Hepadnavirus_pol/RT"/>
</dbReference>
<dbReference type="EC" id="3.1.26.4" evidence="2"/>
<evidence type="ECO:0000256" key="2">
    <source>
        <dbReference type="ARBA" id="ARBA00012180"/>
    </source>
</evidence>
<keyword evidence="5" id="KW-1185">Reference proteome</keyword>
<dbReference type="OrthoDB" id="9908277at2759"/>
<protein>
    <recommendedName>
        <fullName evidence="2">ribonuclease H</fullName>
        <ecNumber evidence="2">3.1.26.4</ecNumber>
    </recommendedName>
</protein>
<dbReference type="Proteomes" id="UP000765507">
    <property type="component" value="Unassembled WGS sequence"/>
</dbReference>
<dbReference type="EMBL" id="JAHGAV010000009">
    <property type="protein sequence ID" value="KAG6939824.1"/>
    <property type="molecule type" value="Genomic_DNA"/>
</dbReference>
<comment type="similarity">
    <text evidence="1">Belongs to the beta type-B retroviral polymerase family. HERV class-II K(HML-2) pol subfamily.</text>
</comment>
<organism evidence="4 5">
    <name type="scientific">Chelydra serpentina</name>
    <name type="common">Snapping turtle</name>
    <name type="synonym">Testudo serpentina</name>
    <dbReference type="NCBI Taxonomy" id="8475"/>
    <lineage>
        <taxon>Eukaryota</taxon>
        <taxon>Metazoa</taxon>
        <taxon>Chordata</taxon>
        <taxon>Craniata</taxon>
        <taxon>Vertebrata</taxon>
        <taxon>Euteleostomi</taxon>
        <taxon>Archelosauria</taxon>
        <taxon>Testudinata</taxon>
        <taxon>Testudines</taxon>
        <taxon>Cryptodira</taxon>
        <taxon>Durocryptodira</taxon>
        <taxon>Americhelydia</taxon>
        <taxon>Chelydroidea</taxon>
        <taxon>Chelydridae</taxon>
        <taxon>Chelydra</taxon>
    </lineage>
</organism>
<dbReference type="Pfam" id="PF00078">
    <property type="entry name" value="RVT_1"/>
    <property type="match status" value="1"/>
</dbReference>
<dbReference type="SUPFAM" id="SSF56672">
    <property type="entry name" value="DNA/RNA polymerases"/>
    <property type="match status" value="1"/>
</dbReference>
<name>A0A8T1TGD2_CHESE</name>
<dbReference type="Gene3D" id="3.30.70.270">
    <property type="match status" value="1"/>
</dbReference>